<reference evidence="1 2" key="1">
    <citation type="submission" date="2016-10" db="EMBL/GenBank/DDBJ databases">
        <authorList>
            <person name="de Groot N.N."/>
        </authorList>
    </citation>
    <scope>NUCLEOTIDE SEQUENCE [LARGE SCALE GENOMIC DNA]</scope>
    <source>
        <strain evidence="1 2">DSM 16981</strain>
    </source>
</reference>
<accession>A0A1G9QW59</accession>
<dbReference type="AlphaFoldDB" id="A0A1G9QW59"/>
<keyword evidence="2" id="KW-1185">Reference proteome</keyword>
<dbReference type="OrthoDB" id="1628195at2"/>
<dbReference type="RefSeq" id="WP_091647525.1">
    <property type="nucleotide sequence ID" value="NZ_FNHQ01000002.1"/>
</dbReference>
<name>A0A1G9QW59_9FIRM</name>
<dbReference type="STRING" id="349095.SAMN05660299_00281"/>
<protein>
    <recommendedName>
        <fullName evidence="3">PcfJ-like protein</fullName>
    </recommendedName>
</protein>
<evidence type="ECO:0008006" key="3">
    <source>
        <dbReference type="Google" id="ProtNLM"/>
    </source>
</evidence>
<organism evidence="1 2">
    <name type="scientific">Megasphaera paucivorans</name>
    <dbReference type="NCBI Taxonomy" id="349095"/>
    <lineage>
        <taxon>Bacteria</taxon>
        <taxon>Bacillati</taxon>
        <taxon>Bacillota</taxon>
        <taxon>Negativicutes</taxon>
        <taxon>Veillonellales</taxon>
        <taxon>Veillonellaceae</taxon>
        <taxon>Megasphaera</taxon>
    </lineage>
</organism>
<dbReference type="InterPro" id="IPR025586">
    <property type="entry name" value="PcfJ"/>
</dbReference>
<sequence>MKILGYAETGLLWDVVQQYRGGSYYDGTESYPAIQMHVDCGHMFSCRWHLEDHYCHTYDEGQHFYCPKCGAQLIAYMGYFYETDREECIPLQMWFRVTETATTVNLEIKYQAVQSTPREEPLGLIRQQRRQRCTLQADIKNQCLYIKTSAGTTTVDMVAHPDWPETTPLRYLTYKSKASRERKGITDIFKLWRQTIEQKICKKLGYHVPSMYVGTSLQGRYGMFFNALQNIAWRLAAPTAPKYDRDSWEVLKNYDSEVLDYEKEVLARTSKGQEYYSAVCDAFALPQKKAMRKALKDKGLFSEILFQRAQHITSNFDMLLRIGQSIGPVRGAGRYYSEYGCEGAGFWRNEEVMKFLRRIARFYNDETVMRLLTKYCETLQDTARMYVQLTPKNKKVFWRQPHVGARDLHDAVMALHDKQKYANRVIPQTREMKALRDRISGLEFYTPEGTHQLNAISAALHNCVKSYGDRAVKHQCIIVGVRTGDTILACIEVRQGTLIQAKLLQNKLASSDARMNSIICGWVQKHHLTPCSDLQMPEQEQKAV</sequence>
<proteinExistence type="predicted"/>
<dbReference type="Proteomes" id="UP000199309">
    <property type="component" value="Unassembled WGS sequence"/>
</dbReference>
<evidence type="ECO:0000313" key="1">
    <source>
        <dbReference type="EMBL" id="SDM14485.1"/>
    </source>
</evidence>
<evidence type="ECO:0000313" key="2">
    <source>
        <dbReference type="Proteomes" id="UP000199309"/>
    </source>
</evidence>
<dbReference type="EMBL" id="FNHQ01000002">
    <property type="protein sequence ID" value="SDM14485.1"/>
    <property type="molecule type" value="Genomic_DNA"/>
</dbReference>
<gene>
    <name evidence="1" type="ORF">SAMN05660299_00281</name>
</gene>
<dbReference type="Pfam" id="PF14284">
    <property type="entry name" value="PcfJ"/>
    <property type="match status" value="1"/>
</dbReference>